<dbReference type="AlphaFoldDB" id="A0A560GQR0"/>
<evidence type="ECO:0000313" key="2">
    <source>
        <dbReference type="EMBL" id="TWB35820.1"/>
    </source>
</evidence>
<gene>
    <name evidence="2" type="ORF">FBZ90_11820</name>
</gene>
<keyword evidence="3" id="KW-1185">Reference proteome</keyword>
<name>A0A560GQR0_9PROT</name>
<protein>
    <submittedName>
        <fullName evidence="2">Uncharacterized protein</fullName>
    </submittedName>
</protein>
<dbReference type="RefSeq" id="WP_145735566.1">
    <property type="nucleotide sequence ID" value="NZ_VITR01000018.1"/>
</dbReference>
<feature type="signal peptide" evidence="1">
    <location>
        <begin position="1"/>
        <end position="21"/>
    </location>
</feature>
<sequence>MRKSILAAGFLAACLFDPAHAADSLQDAIKTANAQGHAVKSITPIFSQLVMFSIPAGFQLGSEHTQGNQYIREMVLEGETLDRWTQMITITGFQGLGANPNVTPQGFAAMLAGRFKNACPTTFAAKEVANLTISGQPAFIAWISCGTAPGGDHSESAVIFSIKGANDYYTLQWAEREAASSQPMAFDDAKWKERIARLNPVKICPIIPGEQAPYPSCVDQK</sequence>
<dbReference type="EMBL" id="VITR01000018">
    <property type="protein sequence ID" value="TWB35820.1"/>
    <property type="molecule type" value="Genomic_DNA"/>
</dbReference>
<dbReference type="Proteomes" id="UP000315751">
    <property type="component" value="Unassembled WGS sequence"/>
</dbReference>
<reference evidence="2 3" key="1">
    <citation type="submission" date="2019-06" db="EMBL/GenBank/DDBJ databases">
        <title>Genomic Encyclopedia of Type Strains, Phase IV (KMG-V): Genome sequencing to study the core and pangenomes of soil and plant-associated prokaryotes.</title>
        <authorList>
            <person name="Whitman W."/>
        </authorList>
    </citation>
    <scope>NUCLEOTIDE SEQUENCE [LARGE SCALE GENOMIC DNA]</scope>
    <source>
        <strain evidence="2 3">BR 11622</strain>
    </source>
</reference>
<feature type="chain" id="PRO_5021880667" evidence="1">
    <location>
        <begin position="22"/>
        <end position="221"/>
    </location>
</feature>
<evidence type="ECO:0000313" key="3">
    <source>
        <dbReference type="Proteomes" id="UP000315751"/>
    </source>
</evidence>
<proteinExistence type="predicted"/>
<comment type="caution">
    <text evidence="2">The sequence shown here is derived from an EMBL/GenBank/DDBJ whole genome shotgun (WGS) entry which is preliminary data.</text>
</comment>
<evidence type="ECO:0000256" key="1">
    <source>
        <dbReference type="SAM" id="SignalP"/>
    </source>
</evidence>
<organism evidence="2 3">
    <name type="scientific">Nitrospirillum amazonense</name>
    <dbReference type="NCBI Taxonomy" id="28077"/>
    <lineage>
        <taxon>Bacteria</taxon>
        <taxon>Pseudomonadati</taxon>
        <taxon>Pseudomonadota</taxon>
        <taxon>Alphaproteobacteria</taxon>
        <taxon>Rhodospirillales</taxon>
        <taxon>Azospirillaceae</taxon>
        <taxon>Nitrospirillum</taxon>
    </lineage>
</organism>
<keyword evidence="1" id="KW-0732">Signal</keyword>
<dbReference type="OrthoDB" id="7874543at2"/>
<accession>A0A560GQR0</accession>